<evidence type="ECO:0000256" key="5">
    <source>
        <dbReference type="ARBA" id="ARBA00023065"/>
    </source>
</evidence>
<dbReference type="GO" id="GO:0015276">
    <property type="term" value="F:ligand-gated monoatomic ion channel activity"/>
    <property type="evidence" value="ECO:0007669"/>
    <property type="project" value="InterPro"/>
</dbReference>
<evidence type="ECO:0000256" key="3">
    <source>
        <dbReference type="ARBA" id="ARBA00022692"/>
    </source>
</evidence>
<keyword evidence="8" id="KW-0325">Glycoprotein</keyword>
<evidence type="ECO:0000256" key="2">
    <source>
        <dbReference type="ARBA" id="ARBA00022448"/>
    </source>
</evidence>
<gene>
    <name evidence="13" type="ORF">OFUS_LOCUS24014</name>
</gene>
<protein>
    <recommendedName>
        <fullName evidence="12">Ionotropic glutamate receptor C-terminal domain-containing protein</fullName>
    </recommendedName>
</protein>
<organism evidence="13 14">
    <name type="scientific">Owenia fusiformis</name>
    <name type="common">Polychaete worm</name>
    <dbReference type="NCBI Taxonomy" id="6347"/>
    <lineage>
        <taxon>Eukaryota</taxon>
        <taxon>Metazoa</taxon>
        <taxon>Spiralia</taxon>
        <taxon>Lophotrochozoa</taxon>
        <taxon>Annelida</taxon>
        <taxon>Polychaeta</taxon>
        <taxon>Sedentaria</taxon>
        <taxon>Canalipalpata</taxon>
        <taxon>Sabellida</taxon>
        <taxon>Oweniida</taxon>
        <taxon>Oweniidae</taxon>
        <taxon>Owenia</taxon>
    </lineage>
</organism>
<evidence type="ECO:0000313" key="14">
    <source>
        <dbReference type="Proteomes" id="UP000749559"/>
    </source>
</evidence>
<dbReference type="GO" id="GO:0016020">
    <property type="term" value="C:membrane"/>
    <property type="evidence" value="ECO:0007669"/>
    <property type="project" value="UniProtKB-SubCell"/>
</dbReference>
<evidence type="ECO:0000256" key="4">
    <source>
        <dbReference type="ARBA" id="ARBA00022989"/>
    </source>
</evidence>
<accession>A0A8S4Q346</accession>
<dbReference type="InterPro" id="IPR015683">
    <property type="entry name" value="Ionotropic_Glu_rcpt"/>
</dbReference>
<evidence type="ECO:0000256" key="9">
    <source>
        <dbReference type="ARBA" id="ARBA00023286"/>
    </source>
</evidence>
<evidence type="ECO:0000256" key="11">
    <source>
        <dbReference type="SAM" id="Phobius"/>
    </source>
</evidence>
<keyword evidence="3 11" id="KW-0812">Transmembrane</keyword>
<keyword evidence="4 11" id="KW-1133">Transmembrane helix</keyword>
<dbReference type="Gene3D" id="3.40.190.10">
    <property type="entry name" value="Periplasmic binding protein-like II"/>
    <property type="match status" value="1"/>
</dbReference>
<sequence>MTFFKQSKIPTYQRMWSFMESQEPSVFVKNSDEGISRVKEGNYAYLMESTMLDYTIQRNCDLMQVGGLLDSKGYGIGTPVGSPYRDRISMAILSLQENGKIQLLYNKWWRNAGSCNRDDKKKESKASALGVENVGGVFVVLLAGLALAVVVAIFEFMWAARKKAHKDRQSLCGEMGDELRFAVRCQSGTKRPVVRRKCSQCYVHAPDHLEHILEPPPNNGVPQLMLPPETNHKSSPSNELIFRGYEPPVYDSYNDYNSREYTETNNKRT</sequence>
<comment type="subcellular location">
    <subcellularLocation>
        <location evidence="1">Membrane</location>
        <topology evidence="1">Multi-pass membrane protein</topology>
    </subcellularLocation>
</comment>
<keyword evidence="14" id="KW-1185">Reference proteome</keyword>
<evidence type="ECO:0000256" key="10">
    <source>
        <dbReference type="ARBA" id="ARBA00023303"/>
    </source>
</evidence>
<dbReference type="PANTHER" id="PTHR18966">
    <property type="entry name" value="IONOTROPIC GLUTAMATE RECEPTOR"/>
    <property type="match status" value="1"/>
</dbReference>
<keyword evidence="10" id="KW-0407">Ion channel</keyword>
<evidence type="ECO:0000256" key="7">
    <source>
        <dbReference type="ARBA" id="ARBA00023170"/>
    </source>
</evidence>
<dbReference type="EMBL" id="CAIIXF020000011">
    <property type="protein sequence ID" value="CAH1800081.1"/>
    <property type="molecule type" value="Genomic_DNA"/>
</dbReference>
<evidence type="ECO:0000256" key="6">
    <source>
        <dbReference type="ARBA" id="ARBA00023136"/>
    </source>
</evidence>
<feature type="domain" description="Ionotropic glutamate receptor C-terminal" evidence="12">
    <location>
        <begin position="2"/>
        <end position="111"/>
    </location>
</feature>
<evidence type="ECO:0000256" key="8">
    <source>
        <dbReference type="ARBA" id="ARBA00023180"/>
    </source>
</evidence>
<dbReference type="FunFam" id="3.40.190.10:FF:000061">
    <property type="entry name" value="Glutamate receptor, ionotropic kainate"/>
    <property type="match status" value="1"/>
</dbReference>
<feature type="transmembrane region" description="Helical" evidence="11">
    <location>
        <begin position="134"/>
        <end position="158"/>
    </location>
</feature>
<keyword evidence="5" id="KW-0406">Ion transport</keyword>
<keyword evidence="9" id="KW-1071">Ligand-gated ion channel</keyword>
<dbReference type="InterPro" id="IPR001320">
    <property type="entry name" value="Iontro_rcpt_C"/>
</dbReference>
<dbReference type="AlphaFoldDB" id="A0A8S4Q346"/>
<dbReference type="Proteomes" id="UP000749559">
    <property type="component" value="Unassembled WGS sequence"/>
</dbReference>
<comment type="caution">
    <text evidence="13">The sequence shown here is derived from an EMBL/GenBank/DDBJ whole genome shotgun (WGS) entry which is preliminary data.</text>
</comment>
<dbReference type="SMART" id="SM00079">
    <property type="entry name" value="PBPe"/>
    <property type="match status" value="1"/>
</dbReference>
<dbReference type="OrthoDB" id="5984008at2759"/>
<keyword evidence="6 11" id="KW-0472">Membrane</keyword>
<evidence type="ECO:0000313" key="13">
    <source>
        <dbReference type="EMBL" id="CAH1800081.1"/>
    </source>
</evidence>
<dbReference type="SUPFAM" id="SSF53850">
    <property type="entry name" value="Periplasmic binding protein-like II"/>
    <property type="match status" value="1"/>
</dbReference>
<evidence type="ECO:0000256" key="1">
    <source>
        <dbReference type="ARBA" id="ARBA00004141"/>
    </source>
</evidence>
<keyword evidence="2" id="KW-0813">Transport</keyword>
<evidence type="ECO:0000259" key="12">
    <source>
        <dbReference type="SMART" id="SM00079"/>
    </source>
</evidence>
<name>A0A8S4Q346_OWEFU</name>
<proteinExistence type="predicted"/>
<keyword evidence="7" id="KW-0675">Receptor</keyword>
<reference evidence="13" key="1">
    <citation type="submission" date="2022-03" db="EMBL/GenBank/DDBJ databases">
        <authorList>
            <person name="Martin C."/>
        </authorList>
    </citation>
    <scope>NUCLEOTIDE SEQUENCE</scope>
</reference>